<feature type="transmembrane region" description="Helical" evidence="1">
    <location>
        <begin position="28"/>
        <end position="51"/>
    </location>
</feature>
<proteinExistence type="predicted"/>
<evidence type="ECO:0000313" key="4">
    <source>
        <dbReference type="Proteomes" id="UP000252107"/>
    </source>
</evidence>
<accession>A0A367R753</accession>
<sequence length="201" mass="22317">MNSQLIDQLRLRLGANGLPYEIPMHPQLVHLTLGLFIIAILFDIAGVLFHIERPIFKFLGLTAIRSSFFNVGWYNLLGAAVVTFFTVAFGFFELLLANPPVNEKSDWGLSPGWTMLLHGLGGLLLLGSIVAMAVWRGLQRYQWRKDASRQVQWSYLLAGIAILGILYVHGTLGAHLGEQFGIHVTAAKLIRESANPNLILK</sequence>
<protein>
    <recommendedName>
        <fullName evidence="2">DUF2231 domain-containing protein</fullName>
    </recommendedName>
</protein>
<name>A0A367R753_9NOSO</name>
<evidence type="ECO:0000313" key="3">
    <source>
        <dbReference type="EMBL" id="RCJ31354.1"/>
    </source>
</evidence>
<feature type="transmembrane region" description="Helical" evidence="1">
    <location>
        <begin position="72"/>
        <end position="92"/>
    </location>
</feature>
<feature type="transmembrane region" description="Helical" evidence="1">
    <location>
        <begin position="112"/>
        <end position="135"/>
    </location>
</feature>
<comment type="caution">
    <text evidence="3">The sequence shown here is derived from an EMBL/GenBank/DDBJ whole genome shotgun (WGS) entry which is preliminary data.</text>
</comment>
<gene>
    <name evidence="3" type="ORF">A6770_20365</name>
</gene>
<keyword evidence="1" id="KW-1133">Transmembrane helix</keyword>
<keyword evidence="1" id="KW-0812">Transmembrane</keyword>
<feature type="domain" description="DUF2231" evidence="2">
    <location>
        <begin position="22"/>
        <end position="185"/>
    </location>
</feature>
<dbReference type="InterPro" id="IPR019251">
    <property type="entry name" value="DUF2231_TM"/>
</dbReference>
<reference evidence="3" key="1">
    <citation type="submission" date="2016-04" db="EMBL/GenBank/DDBJ databases">
        <authorList>
            <person name="Tabuchi Yagui T.R."/>
        </authorList>
    </citation>
    <scope>NUCLEOTIDE SEQUENCE [LARGE SCALE GENOMIC DNA]</scope>
    <source>
        <strain evidence="3">NIES-26</strain>
    </source>
</reference>
<evidence type="ECO:0000256" key="1">
    <source>
        <dbReference type="SAM" id="Phobius"/>
    </source>
</evidence>
<dbReference type="EMBL" id="LXQD01000236">
    <property type="protein sequence ID" value="RCJ31354.1"/>
    <property type="molecule type" value="Genomic_DNA"/>
</dbReference>
<organism evidence="3 4">
    <name type="scientific">Nostoc minutum NIES-26</name>
    <dbReference type="NCBI Taxonomy" id="1844469"/>
    <lineage>
        <taxon>Bacteria</taxon>
        <taxon>Bacillati</taxon>
        <taxon>Cyanobacteriota</taxon>
        <taxon>Cyanophyceae</taxon>
        <taxon>Nostocales</taxon>
        <taxon>Nostocaceae</taxon>
        <taxon>Nostoc</taxon>
    </lineage>
</organism>
<dbReference type="Pfam" id="PF09990">
    <property type="entry name" value="DUF2231"/>
    <property type="match status" value="1"/>
</dbReference>
<evidence type="ECO:0000259" key="2">
    <source>
        <dbReference type="Pfam" id="PF09990"/>
    </source>
</evidence>
<keyword evidence="4" id="KW-1185">Reference proteome</keyword>
<feature type="transmembrane region" description="Helical" evidence="1">
    <location>
        <begin position="155"/>
        <end position="176"/>
    </location>
</feature>
<dbReference type="AlphaFoldDB" id="A0A367R753"/>
<keyword evidence="1" id="KW-0472">Membrane</keyword>
<dbReference type="Proteomes" id="UP000252107">
    <property type="component" value="Unassembled WGS sequence"/>
</dbReference>